<dbReference type="AlphaFoldDB" id="A0A5C6G1I7"/>
<name>A0A5C6G1I7_METRR</name>
<reference evidence="2" key="1">
    <citation type="submission" date="2018-12" db="EMBL/GenBank/DDBJ databases">
        <title>The complete genome of Metarhizium rileyi, a key fungal pathogen of Lepidoptera.</title>
        <authorList>
            <person name="Binneck E."/>
            <person name="Lastra C.C.L."/>
            <person name="Sosa-Gomez D.R."/>
        </authorList>
    </citation>
    <scope>NUCLEOTIDE SEQUENCE [LARGE SCALE GENOMIC DNA]</scope>
    <source>
        <strain evidence="2">Cep018-CH2</strain>
    </source>
</reference>
<accession>A0A5C6G1I7</accession>
<sequence length="467" mass="51820">MTSQATPEQLHDAMTGLETTDHWDVLVSYSEDQLNQFLKRTWGGLHKVAKPTFTVSTTHGKRTFTDVYDLVLEDPMIQFIQNDAGPWATLTLSVSGTQRPKDSNDPGDVLFIPKGLYKFQVNVPLSSVSGKGTDHPVAADGKTIHFDDQTEALYHVTFHFKNEATVWQVVRNDSQKAVNNVEQALNGSVDDLKRSPMSCSFSLASQPGVLNVFIATKGGGRGEGSKTRQFGIKPGVHYTPVPTGYGASIVISRHIIVKKFLIPAITRASKDLRRVAVTERPTNKSGVTLQVVYPPQYLFEWVINKVKDPLGNDTIALAKQDTLKTDAKPLLLEIADNPKTLVPEYGWSWSGTGSIGYDVWFIITRLPRTSTFDLSIKTKEPRSFLSIQNDRIAATMTFDAEGTEKRTGKDGDDTLKVGLLFPSFELCLDELDYFRTTNVFFPGRHMIDSKRAMFPGDLVILGDITKT</sequence>
<dbReference type="Proteomes" id="UP000317257">
    <property type="component" value="Unassembled WGS sequence"/>
</dbReference>
<evidence type="ECO:0000313" key="1">
    <source>
        <dbReference type="EMBL" id="TWU71795.1"/>
    </source>
</evidence>
<gene>
    <name evidence="1" type="ORF">ED733_000106</name>
</gene>
<evidence type="ECO:0000313" key="2">
    <source>
        <dbReference type="Proteomes" id="UP000317257"/>
    </source>
</evidence>
<comment type="caution">
    <text evidence="1">The sequence shown here is derived from an EMBL/GenBank/DDBJ whole genome shotgun (WGS) entry which is preliminary data.</text>
</comment>
<dbReference type="EMBL" id="SBHS01000036">
    <property type="protein sequence ID" value="TWU71795.1"/>
    <property type="molecule type" value="Genomic_DNA"/>
</dbReference>
<proteinExistence type="predicted"/>
<organism evidence="1 2">
    <name type="scientific">Metarhizium rileyi (strain RCEF 4871)</name>
    <name type="common">Nomuraea rileyi</name>
    <dbReference type="NCBI Taxonomy" id="1649241"/>
    <lineage>
        <taxon>Eukaryota</taxon>
        <taxon>Fungi</taxon>
        <taxon>Dikarya</taxon>
        <taxon>Ascomycota</taxon>
        <taxon>Pezizomycotina</taxon>
        <taxon>Sordariomycetes</taxon>
        <taxon>Hypocreomycetidae</taxon>
        <taxon>Hypocreales</taxon>
        <taxon>Clavicipitaceae</taxon>
        <taxon>Metarhizium</taxon>
    </lineage>
</organism>
<protein>
    <submittedName>
        <fullName evidence="1">Uncharacterized protein</fullName>
    </submittedName>
</protein>